<sequence>MQLWLPIARRTVEWIATRESPRQRPSHYKVEAHNINTGQAQGSSPPPPQASKALQGCNAYSNSMRLTVPIHYKGACFSMVYGHWSITIAATHVIYVYDHKYLHLQTDGDQNTNQK</sequence>
<comment type="caution">
    <text evidence="2">The sequence shown here is derived from an EMBL/GenBank/DDBJ whole genome shotgun (WGS) entry which is preliminary data.</text>
</comment>
<reference evidence="2 3" key="1">
    <citation type="journal article" date="2023" name="Hortic Res">
        <title>Pangenome of water caltrop reveals structural variations and asymmetric subgenome divergence after allopolyploidization.</title>
        <authorList>
            <person name="Zhang X."/>
            <person name="Chen Y."/>
            <person name="Wang L."/>
            <person name="Yuan Y."/>
            <person name="Fang M."/>
            <person name="Shi L."/>
            <person name="Lu R."/>
            <person name="Comes H.P."/>
            <person name="Ma Y."/>
            <person name="Chen Y."/>
            <person name="Huang G."/>
            <person name="Zhou Y."/>
            <person name="Zheng Z."/>
            <person name="Qiu Y."/>
        </authorList>
    </citation>
    <scope>NUCLEOTIDE SEQUENCE [LARGE SCALE GENOMIC DNA]</scope>
    <source>
        <tissue evidence="2">Roots</tissue>
    </source>
</reference>
<dbReference type="AlphaFoldDB" id="A0AAN7GIJ4"/>
<gene>
    <name evidence="2" type="ORF">SAY87_025817</name>
</gene>
<evidence type="ECO:0000256" key="1">
    <source>
        <dbReference type="SAM" id="MobiDB-lite"/>
    </source>
</evidence>
<keyword evidence="3" id="KW-1185">Reference proteome</keyword>
<evidence type="ECO:0000313" key="2">
    <source>
        <dbReference type="EMBL" id="KAK4746780.1"/>
    </source>
</evidence>
<proteinExistence type="predicted"/>
<feature type="region of interest" description="Disordered" evidence="1">
    <location>
        <begin position="18"/>
        <end position="54"/>
    </location>
</feature>
<organism evidence="2 3">
    <name type="scientific">Trapa incisa</name>
    <dbReference type="NCBI Taxonomy" id="236973"/>
    <lineage>
        <taxon>Eukaryota</taxon>
        <taxon>Viridiplantae</taxon>
        <taxon>Streptophyta</taxon>
        <taxon>Embryophyta</taxon>
        <taxon>Tracheophyta</taxon>
        <taxon>Spermatophyta</taxon>
        <taxon>Magnoliopsida</taxon>
        <taxon>eudicotyledons</taxon>
        <taxon>Gunneridae</taxon>
        <taxon>Pentapetalae</taxon>
        <taxon>rosids</taxon>
        <taxon>malvids</taxon>
        <taxon>Myrtales</taxon>
        <taxon>Lythraceae</taxon>
        <taxon>Trapa</taxon>
    </lineage>
</organism>
<dbReference type="EMBL" id="JAXIOK010000020">
    <property type="protein sequence ID" value="KAK4746780.1"/>
    <property type="molecule type" value="Genomic_DNA"/>
</dbReference>
<evidence type="ECO:0000313" key="3">
    <source>
        <dbReference type="Proteomes" id="UP001345219"/>
    </source>
</evidence>
<name>A0AAN7GIJ4_9MYRT</name>
<accession>A0AAN7GIJ4</accession>
<dbReference type="Proteomes" id="UP001345219">
    <property type="component" value="Chromosome 20"/>
</dbReference>
<protein>
    <submittedName>
        <fullName evidence="2">Uncharacterized protein</fullName>
    </submittedName>
</protein>